<dbReference type="PROSITE" id="PS50283">
    <property type="entry name" value="NA_SOLUT_SYMP_3"/>
    <property type="match status" value="1"/>
</dbReference>
<feature type="transmembrane region" description="Helical" evidence="12">
    <location>
        <begin position="46"/>
        <end position="68"/>
    </location>
</feature>
<keyword evidence="10" id="KW-0739">Sodium transport</keyword>
<feature type="transmembrane region" description="Helical" evidence="12">
    <location>
        <begin position="235"/>
        <end position="253"/>
    </location>
</feature>
<feature type="transmembrane region" description="Helical" evidence="12">
    <location>
        <begin position="318"/>
        <end position="339"/>
    </location>
</feature>
<feature type="transmembrane region" description="Helical" evidence="12">
    <location>
        <begin position="184"/>
        <end position="205"/>
    </location>
</feature>
<comment type="similarity">
    <text evidence="2 11">Belongs to the sodium:solute symporter (SSF) (TC 2.A.21) family.</text>
</comment>
<dbReference type="GO" id="GO:0006814">
    <property type="term" value="P:sodium ion transport"/>
    <property type="evidence" value="ECO:0007669"/>
    <property type="project" value="UniProtKB-KW"/>
</dbReference>
<dbReference type="EMBL" id="JABAIL010000005">
    <property type="protein sequence ID" value="NLR93241.1"/>
    <property type="molecule type" value="Genomic_DNA"/>
</dbReference>
<accession>A0A7X8XXI1</accession>
<dbReference type="PANTHER" id="PTHR42985">
    <property type="entry name" value="SODIUM-COUPLED MONOCARBOXYLATE TRANSPORTER"/>
    <property type="match status" value="1"/>
</dbReference>
<evidence type="ECO:0000256" key="11">
    <source>
        <dbReference type="RuleBase" id="RU362091"/>
    </source>
</evidence>
<evidence type="ECO:0000256" key="5">
    <source>
        <dbReference type="ARBA" id="ARBA00022692"/>
    </source>
</evidence>
<keyword evidence="4" id="KW-1003">Cell membrane</keyword>
<dbReference type="CDD" id="cd10326">
    <property type="entry name" value="SLC5sbd_NIS-like"/>
    <property type="match status" value="1"/>
</dbReference>
<feature type="transmembrane region" description="Helical" evidence="12">
    <location>
        <begin position="6"/>
        <end position="25"/>
    </location>
</feature>
<feature type="transmembrane region" description="Helical" evidence="12">
    <location>
        <begin position="432"/>
        <end position="449"/>
    </location>
</feature>
<feature type="transmembrane region" description="Helical" evidence="12">
    <location>
        <begin position="274"/>
        <end position="298"/>
    </location>
</feature>
<evidence type="ECO:0000256" key="12">
    <source>
        <dbReference type="SAM" id="Phobius"/>
    </source>
</evidence>
<dbReference type="AlphaFoldDB" id="A0A7X8XXI1"/>
<feature type="transmembrane region" description="Helical" evidence="12">
    <location>
        <begin position="130"/>
        <end position="148"/>
    </location>
</feature>
<evidence type="ECO:0000256" key="6">
    <source>
        <dbReference type="ARBA" id="ARBA00022989"/>
    </source>
</evidence>
<comment type="subcellular location">
    <subcellularLocation>
        <location evidence="1">Cell membrane</location>
        <topology evidence="1">Multi-pass membrane protein</topology>
    </subcellularLocation>
</comment>
<dbReference type="InterPro" id="IPR051163">
    <property type="entry name" value="Sodium:Solute_Symporter_SSF"/>
</dbReference>
<dbReference type="RefSeq" id="WP_168883939.1">
    <property type="nucleotide sequence ID" value="NZ_JABAIL010000005.1"/>
</dbReference>
<keyword evidence="8" id="KW-0406">Ion transport</keyword>
<keyword evidence="6 12" id="KW-1133">Transmembrane helix</keyword>
<dbReference type="Proteomes" id="UP000585050">
    <property type="component" value="Unassembled WGS sequence"/>
</dbReference>
<feature type="transmembrane region" description="Helical" evidence="12">
    <location>
        <begin position="74"/>
        <end position="94"/>
    </location>
</feature>
<dbReference type="Pfam" id="PF00474">
    <property type="entry name" value="SSF"/>
    <property type="match status" value="1"/>
</dbReference>
<dbReference type="InterPro" id="IPR001734">
    <property type="entry name" value="Na/solute_symporter"/>
</dbReference>
<comment type="caution">
    <text evidence="13">The sequence shown here is derived from an EMBL/GenBank/DDBJ whole genome shotgun (WGS) entry which is preliminary data.</text>
</comment>
<keyword evidence="14" id="KW-1185">Reference proteome</keyword>
<dbReference type="PANTHER" id="PTHR42985:SF47">
    <property type="entry name" value="INTEGRAL MEMBRANE TRANSPORT PROTEIN"/>
    <property type="match status" value="1"/>
</dbReference>
<evidence type="ECO:0000256" key="8">
    <source>
        <dbReference type="ARBA" id="ARBA00023065"/>
    </source>
</evidence>
<feature type="transmembrane region" description="Helical" evidence="12">
    <location>
        <begin position="377"/>
        <end position="395"/>
    </location>
</feature>
<feature type="transmembrane region" description="Helical" evidence="12">
    <location>
        <begin position="461"/>
        <end position="483"/>
    </location>
</feature>
<dbReference type="Gene3D" id="1.20.1730.10">
    <property type="entry name" value="Sodium/glucose cotransporter"/>
    <property type="match status" value="1"/>
</dbReference>
<reference evidence="13 14" key="1">
    <citation type="submission" date="2020-04" db="EMBL/GenBank/DDBJ databases">
        <title>Flammeovirga sp. SR4, a novel species isolated from seawater.</title>
        <authorList>
            <person name="Wang X."/>
        </authorList>
    </citation>
    <scope>NUCLEOTIDE SEQUENCE [LARGE SCALE GENOMIC DNA]</scope>
    <source>
        <strain evidence="13 14">SR4</strain>
    </source>
</reference>
<gene>
    <name evidence="13" type="ORF">HGP29_18710</name>
</gene>
<keyword evidence="3" id="KW-0813">Transport</keyword>
<evidence type="ECO:0000256" key="1">
    <source>
        <dbReference type="ARBA" id="ARBA00004651"/>
    </source>
</evidence>
<evidence type="ECO:0000313" key="13">
    <source>
        <dbReference type="EMBL" id="NLR93241.1"/>
    </source>
</evidence>
<feature type="transmembrane region" description="Helical" evidence="12">
    <location>
        <begin position="154"/>
        <end position="172"/>
    </location>
</feature>
<evidence type="ECO:0000313" key="14">
    <source>
        <dbReference type="Proteomes" id="UP000585050"/>
    </source>
</evidence>
<evidence type="ECO:0000256" key="2">
    <source>
        <dbReference type="ARBA" id="ARBA00006434"/>
    </source>
</evidence>
<evidence type="ECO:0000256" key="10">
    <source>
        <dbReference type="ARBA" id="ARBA00023201"/>
    </source>
</evidence>
<organism evidence="13 14">
    <name type="scientific">Flammeovirga agarivorans</name>
    <dbReference type="NCBI Taxonomy" id="2726742"/>
    <lineage>
        <taxon>Bacteria</taxon>
        <taxon>Pseudomonadati</taxon>
        <taxon>Bacteroidota</taxon>
        <taxon>Cytophagia</taxon>
        <taxon>Cytophagales</taxon>
        <taxon>Flammeovirgaceae</taxon>
        <taxon>Flammeovirga</taxon>
    </lineage>
</organism>
<dbReference type="GO" id="GO:0015293">
    <property type="term" value="F:symporter activity"/>
    <property type="evidence" value="ECO:0007669"/>
    <property type="project" value="TreeGrafter"/>
</dbReference>
<evidence type="ECO:0000256" key="3">
    <source>
        <dbReference type="ARBA" id="ARBA00022448"/>
    </source>
</evidence>
<evidence type="ECO:0000256" key="9">
    <source>
        <dbReference type="ARBA" id="ARBA00023136"/>
    </source>
</evidence>
<keyword evidence="5 12" id="KW-0812">Transmembrane</keyword>
<feature type="transmembrane region" description="Helical" evidence="12">
    <location>
        <begin position="407"/>
        <end position="425"/>
    </location>
</feature>
<keyword evidence="9 12" id="KW-0472">Membrane</keyword>
<evidence type="ECO:0000256" key="7">
    <source>
        <dbReference type="ARBA" id="ARBA00023053"/>
    </source>
</evidence>
<name>A0A7X8XXI1_9BACT</name>
<protein>
    <submittedName>
        <fullName evidence="13">Sodium:solute symporter</fullName>
    </submittedName>
</protein>
<dbReference type="GO" id="GO:0005886">
    <property type="term" value="C:plasma membrane"/>
    <property type="evidence" value="ECO:0007669"/>
    <property type="project" value="UniProtKB-SubCell"/>
</dbReference>
<sequence>MIISPLQSLTIFTVYVVFLFLIAYLSSRKSTTYTFFNGNKNSPWYAVAYGMIGTTLSGVTFISLPGMVKAANFSYLQVCFGYILGYFVIAYVLMPIYYSRNLISIYGYLEERFNTTAYKTGSSFFLVSRALQAAGKLFIMATVLQTFIYEPLGISYIVNTAILLLIISLYTLKGGIKTVVWTDTVQTTFMLAAAIITISIISNVLDSTPIELMYKAHEETSYTTIFNWDINSPGYFWKQFISGAFLAIVMTGLDQDMMQKNLTIKTLKKAQLNMVSFSFILFVTFALFLCLGAILYLYTDSIQFELPKKSDQLYPLIAQHKLGILGASIFLLGVIASAFSSADSAITSLTTAFCVDFLKFGKGTLSEENMTKTKKNIHFLIAFILFVFVISFDAMNNSNAMDTILKLASFTYGPLLGLFSFGIFMKEKYQPRWIPITCLVAPILCYLLQTNSSNWFNGYKFGYEILLLNGLLTFLGLWVSCLIKPNKNAINS</sequence>
<dbReference type="InterPro" id="IPR038377">
    <property type="entry name" value="Na/Glc_symporter_sf"/>
</dbReference>
<evidence type="ECO:0000256" key="4">
    <source>
        <dbReference type="ARBA" id="ARBA00022475"/>
    </source>
</evidence>
<proteinExistence type="inferred from homology"/>
<keyword evidence="7" id="KW-0915">Sodium</keyword>